<keyword evidence="2" id="KW-0677">Repeat</keyword>
<feature type="compositionally biased region" description="Low complexity" evidence="3">
    <location>
        <begin position="1"/>
        <end position="16"/>
    </location>
</feature>
<dbReference type="eggNOG" id="KOG0266">
    <property type="taxonomic scope" value="Eukaryota"/>
</dbReference>
<dbReference type="Gene3D" id="2.130.10.10">
    <property type="entry name" value="YVTN repeat-like/Quinoprotein amine dehydrogenase"/>
    <property type="match status" value="3"/>
</dbReference>
<dbReference type="InterPro" id="IPR020472">
    <property type="entry name" value="WD40_PAC1"/>
</dbReference>
<dbReference type="Proteomes" id="UP000014480">
    <property type="component" value="Unassembled WGS sequence"/>
</dbReference>
<evidence type="ECO:0000313" key="5">
    <source>
        <dbReference type="Proteomes" id="UP000014480"/>
    </source>
</evidence>
<dbReference type="GO" id="GO:0043161">
    <property type="term" value="P:proteasome-mediated ubiquitin-dependent protein catabolic process"/>
    <property type="evidence" value="ECO:0007669"/>
    <property type="project" value="TreeGrafter"/>
</dbReference>
<dbReference type="OrthoDB" id="63070at2759"/>
<dbReference type="SMART" id="SM00320">
    <property type="entry name" value="WD40"/>
    <property type="match status" value="6"/>
</dbReference>
<dbReference type="STRING" id="1213857.N4V9K0"/>
<accession>N4V9K0</accession>
<keyword evidence="5" id="KW-1185">Reference proteome</keyword>
<evidence type="ECO:0000256" key="3">
    <source>
        <dbReference type="SAM" id="MobiDB-lite"/>
    </source>
</evidence>
<dbReference type="PANTHER" id="PTHR19847:SF7">
    <property type="entry name" value="DDB1- AND CUL4-ASSOCIATED FACTOR 11"/>
    <property type="match status" value="1"/>
</dbReference>
<dbReference type="SUPFAM" id="SSF50978">
    <property type="entry name" value="WD40 repeat-like"/>
    <property type="match status" value="1"/>
</dbReference>
<dbReference type="FunFam" id="2.130.10.10:FF:000733">
    <property type="entry name" value="WD40 repeat-like protein"/>
    <property type="match status" value="1"/>
</dbReference>
<evidence type="ECO:0000313" key="4">
    <source>
        <dbReference type="EMBL" id="TDZ17980.1"/>
    </source>
</evidence>
<name>N4V9K0_COLOR</name>
<feature type="region of interest" description="Disordered" evidence="3">
    <location>
        <begin position="163"/>
        <end position="182"/>
    </location>
</feature>
<reference evidence="5" key="1">
    <citation type="journal article" date="2013" name="New Phytol.">
        <title>Comparative genomic and transcriptomic analyses reveal the hemibiotrophic stage shift of Colletotrichum fungi.</title>
        <authorList>
            <person name="Gan P."/>
            <person name="Ikeda K."/>
            <person name="Irieda H."/>
            <person name="Narusaka M."/>
            <person name="O'Connell R.J."/>
            <person name="Narusaka Y."/>
            <person name="Takano Y."/>
            <person name="Kubo Y."/>
            <person name="Shirasu K."/>
        </authorList>
    </citation>
    <scope>NUCLEOTIDE SEQUENCE [LARGE SCALE GENOMIC DNA]</scope>
    <source>
        <strain evidence="5">104-T / ATCC 96160 / CBS 514.97 / LARS 414 / MAFF 240422</strain>
    </source>
</reference>
<dbReference type="InterPro" id="IPR051859">
    <property type="entry name" value="DCAF"/>
</dbReference>
<keyword evidence="1" id="KW-0853">WD repeat</keyword>
<feature type="compositionally biased region" description="Acidic residues" evidence="3">
    <location>
        <begin position="83"/>
        <end position="105"/>
    </location>
</feature>
<dbReference type="AlphaFoldDB" id="N4V9K0"/>
<comment type="caution">
    <text evidence="4">The sequence shown here is derived from an EMBL/GenBank/DDBJ whole genome shotgun (WGS) entry which is preliminary data.</text>
</comment>
<dbReference type="PANTHER" id="PTHR19847">
    <property type="entry name" value="DDB1- AND CUL4-ASSOCIATED FACTOR 11"/>
    <property type="match status" value="1"/>
</dbReference>
<dbReference type="InterPro" id="IPR001680">
    <property type="entry name" value="WD40_rpt"/>
</dbReference>
<protein>
    <submittedName>
        <fullName evidence="4">LEC14B protein</fullName>
    </submittedName>
</protein>
<gene>
    <name evidence="4" type="primary">LE14B</name>
    <name evidence="4" type="ORF">Cob_v008930</name>
</gene>
<reference evidence="5" key="2">
    <citation type="journal article" date="2019" name="Mol. Plant Microbe Interact.">
        <title>Genome sequence resources for four phytopathogenic fungi from the Colletotrichum orbiculare species complex.</title>
        <authorList>
            <person name="Gan P."/>
            <person name="Tsushima A."/>
            <person name="Narusaka M."/>
            <person name="Narusaka Y."/>
            <person name="Takano Y."/>
            <person name="Kubo Y."/>
            <person name="Shirasu K."/>
        </authorList>
    </citation>
    <scope>GENOME REANNOTATION</scope>
    <source>
        <strain evidence="5">104-T / ATCC 96160 / CBS 514.97 / LARS 414 / MAFF 240422</strain>
    </source>
</reference>
<dbReference type="InterPro" id="IPR015943">
    <property type="entry name" value="WD40/YVTN_repeat-like_dom_sf"/>
</dbReference>
<sequence length="651" mass="73840">MNDNNSPQSPSPISNPMGDEDLPTWRYFDMEASSDRDDEDDAFDPDFQDEPIEDDDDDDEYHDADDGGDGDGDVEVELFMNAGDDEEEEEEEEEQGDNDNDDPDTSDNTIARIMTLISNGTRFLTRAQLLGLIQSGDVQLRSALDDDEDDDEFMGFRNRRRRTRRAQPKFPKVPSDEGTKLMHSGVFGTNEYRVTKNKKQLARRILDRELGLGLARDRKANQDLMAQNMIPSTKPEMIVHYDDPVYSGQFSDDGNFFYSCGHDFKVRMYDTSNPYDWKYYKTVNYPWGQWTLTDASLSPDNRWLAYTSIQSNVCLAPTDPNDTGDPYTLDLAQRSAGQRGGGWRSTHSFGIWSVRFSGDGRELVAGTNANSIVVYDIESRTVLHNVVGHENDVNAVCFADKSSPHILYSGSDDATIKVWDRRSMGDQRPAGAFVGHIEGLTYIDSKGDGRYILSNGKDQTMKLWDLRNVMSMSKFDQEDPTRHTGGSDFDYRWGNFRDEDWFPHPNDNSLVTFRGHRVMRTLIRCHFSPPSSTNSRFVYSGSQDGKVYVWNLDATLAGTIDVKKATKNSRPLERRYRIYHGDDFPGWNTCVRDVSWHPNAPLLVASAWNGFNMAHGTCTLHSFNEADEDEAEPAMGRGVDERLRPMPGISH</sequence>
<dbReference type="InterPro" id="IPR036322">
    <property type="entry name" value="WD40_repeat_dom_sf"/>
</dbReference>
<feature type="region of interest" description="Disordered" evidence="3">
    <location>
        <begin position="1"/>
        <end position="107"/>
    </location>
</feature>
<dbReference type="PROSITE" id="PS50294">
    <property type="entry name" value="WD_REPEATS_REGION"/>
    <property type="match status" value="2"/>
</dbReference>
<dbReference type="PRINTS" id="PR00320">
    <property type="entry name" value="GPROTEINBRPT"/>
</dbReference>
<dbReference type="Pfam" id="PF00400">
    <property type="entry name" value="WD40"/>
    <property type="match status" value="5"/>
</dbReference>
<evidence type="ECO:0000256" key="2">
    <source>
        <dbReference type="ARBA" id="ARBA00022737"/>
    </source>
</evidence>
<organism evidence="4 5">
    <name type="scientific">Colletotrichum orbiculare (strain 104-T / ATCC 96160 / CBS 514.97 / LARS 414 / MAFF 240422)</name>
    <name type="common">Cucumber anthracnose fungus</name>
    <name type="synonym">Colletotrichum lagenarium</name>
    <dbReference type="NCBI Taxonomy" id="1213857"/>
    <lineage>
        <taxon>Eukaryota</taxon>
        <taxon>Fungi</taxon>
        <taxon>Dikarya</taxon>
        <taxon>Ascomycota</taxon>
        <taxon>Pezizomycotina</taxon>
        <taxon>Sordariomycetes</taxon>
        <taxon>Hypocreomycetidae</taxon>
        <taxon>Glomerellales</taxon>
        <taxon>Glomerellaceae</taxon>
        <taxon>Colletotrichum</taxon>
        <taxon>Colletotrichum orbiculare species complex</taxon>
    </lineage>
</organism>
<feature type="region of interest" description="Disordered" evidence="3">
    <location>
        <begin position="627"/>
        <end position="651"/>
    </location>
</feature>
<dbReference type="HOGENOM" id="CLU_014280_1_1_1"/>
<proteinExistence type="predicted"/>
<dbReference type="PROSITE" id="PS50082">
    <property type="entry name" value="WD_REPEATS_2"/>
    <property type="match status" value="3"/>
</dbReference>
<feature type="compositionally biased region" description="Acidic residues" evidence="3">
    <location>
        <begin position="36"/>
        <end position="76"/>
    </location>
</feature>
<evidence type="ECO:0000256" key="1">
    <source>
        <dbReference type="ARBA" id="ARBA00022574"/>
    </source>
</evidence>
<dbReference type="EMBL" id="AMCV02000025">
    <property type="protein sequence ID" value="TDZ17980.1"/>
    <property type="molecule type" value="Genomic_DNA"/>
</dbReference>
<dbReference type="GO" id="GO:0080008">
    <property type="term" value="C:Cul4-RING E3 ubiquitin ligase complex"/>
    <property type="evidence" value="ECO:0007669"/>
    <property type="project" value="TreeGrafter"/>
</dbReference>